<evidence type="ECO:0000259" key="2">
    <source>
        <dbReference type="Pfam" id="PF14420"/>
    </source>
</evidence>
<reference evidence="3" key="1">
    <citation type="submission" date="2023-01" db="EMBL/GenBank/DDBJ databases">
        <title>Colletotrichum chrysophilum M932 genome sequence.</title>
        <authorList>
            <person name="Baroncelli R."/>
        </authorList>
    </citation>
    <scope>NUCLEOTIDE SEQUENCE</scope>
    <source>
        <strain evidence="3">M932</strain>
    </source>
</reference>
<evidence type="ECO:0000256" key="1">
    <source>
        <dbReference type="SAM" id="MobiDB-lite"/>
    </source>
</evidence>
<keyword evidence="4" id="KW-1185">Reference proteome</keyword>
<evidence type="ECO:0000313" key="3">
    <source>
        <dbReference type="EMBL" id="KAK1845961.1"/>
    </source>
</evidence>
<dbReference type="AlphaFoldDB" id="A0AAD9AD63"/>
<organism evidence="3 4">
    <name type="scientific">Colletotrichum chrysophilum</name>
    <dbReference type="NCBI Taxonomy" id="1836956"/>
    <lineage>
        <taxon>Eukaryota</taxon>
        <taxon>Fungi</taxon>
        <taxon>Dikarya</taxon>
        <taxon>Ascomycota</taxon>
        <taxon>Pezizomycotina</taxon>
        <taxon>Sordariomycetes</taxon>
        <taxon>Hypocreomycetidae</taxon>
        <taxon>Glomerellales</taxon>
        <taxon>Glomerellaceae</taxon>
        <taxon>Colletotrichum</taxon>
        <taxon>Colletotrichum gloeosporioides species complex</taxon>
    </lineage>
</organism>
<name>A0AAD9AD63_9PEZI</name>
<dbReference type="Proteomes" id="UP001243330">
    <property type="component" value="Unassembled WGS sequence"/>
</dbReference>
<dbReference type="Pfam" id="PF14420">
    <property type="entry name" value="Clr5"/>
    <property type="match status" value="1"/>
</dbReference>
<feature type="domain" description="Clr5" evidence="2">
    <location>
        <begin position="108"/>
        <end position="154"/>
    </location>
</feature>
<dbReference type="PANTHER" id="PTHR38788">
    <property type="entry name" value="CLR5 DOMAIN-CONTAINING PROTEIN"/>
    <property type="match status" value="1"/>
</dbReference>
<feature type="compositionally biased region" description="Basic and acidic residues" evidence="1">
    <location>
        <begin position="97"/>
        <end position="110"/>
    </location>
</feature>
<proteinExistence type="predicted"/>
<comment type="caution">
    <text evidence="3">The sequence shown here is derived from an EMBL/GenBank/DDBJ whole genome shotgun (WGS) entry which is preliminary data.</text>
</comment>
<gene>
    <name evidence="3" type="ORF">CCHR01_11390</name>
</gene>
<accession>A0AAD9AD63</accession>
<evidence type="ECO:0000313" key="4">
    <source>
        <dbReference type="Proteomes" id="UP001243330"/>
    </source>
</evidence>
<feature type="compositionally biased region" description="Low complexity" evidence="1">
    <location>
        <begin position="85"/>
        <end position="95"/>
    </location>
</feature>
<feature type="region of interest" description="Disordered" evidence="1">
    <location>
        <begin position="84"/>
        <end position="110"/>
    </location>
</feature>
<feature type="region of interest" description="Disordered" evidence="1">
    <location>
        <begin position="169"/>
        <end position="200"/>
    </location>
</feature>
<protein>
    <recommendedName>
        <fullName evidence="2">Clr5 domain-containing protein</fullName>
    </recommendedName>
</protein>
<dbReference type="EMBL" id="JAQOWY010000253">
    <property type="protein sequence ID" value="KAK1845961.1"/>
    <property type="molecule type" value="Genomic_DNA"/>
</dbReference>
<dbReference type="PANTHER" id="PTHR38788:SF3">
    <property type="entry name" value="CLR5 DOMAIN-CONTAINING PROTEIN"/>
    <property type="match status" value="1"/>
</dbReference>
<dbReference type="InterPro" id="IPR025676">
    <property type="entry name" value="Clr5_dom"/>
</dbReference>
<sequence length="579" mass="65563">MEHPVIDGSNLSAEIGVASHAQIPSVAIHDAESPIALPLASANSPLQAEEDCSLVVSPKTSESSQSVGAVVFPHQHLTLPSTNISASSPFSVSSEGSEDHSSSHQVTEEEWRARKDELHRLYMTENLPLREIMEIFGQRQKMYKSCFRRWGWFKNTTKRIRQKLRNGEKVEMAQGTTKRRRRNMRLLGSGGSSRNSSASPRLSHEIPALASRFWYASDNLRRIEMLFGHLSQIIDASARKNHIWGQVSRFECLPAFGQDLCSQIALASELFATNHTETGSAVLKKAFAYIGQVAQEEDIFIYGQLFIDIPFVLLDYQQHRILQCYLSHLYGILDTPEKRCHPITQMALLMQHITKEDDDKVLESIERLHYIAADRYDAIHHAVNFNSIERRMEAVLFNGANGQSQSDCDGVLASFEGLLEEAIEEHGEVSETTISMKVWRIEASRRLRTVDSAEFIARCHKFLQQVFSAAEGRTSLTEWSPWLLWKLGEVHYELSRFYIDEEHHEAGLRELGSCVTLFDVAILGGDVELASFLTPRVCQYRNQLVQHWMDLGEVEIARDLEHELCSSGYLQAAKERYGG</sequence>